<gene>
    <name evidence="3" type="ORF">LX64_04164</name>
</gene>
<protein>
    <submittedName>
        <fullName evidence="3">Phage terminase large subunit GpA-like protein</fullName>
    </submittedName>
</protein>
<keyword evidence="4" id="KW-1185">Reference proteome</keyword>
<feature type="domain" description="Terminase large subunit GpA endonuclease" evidence="2">
    <location>
        <begin position="296"/>
        <end position="585"/>
    </location>
</feature>
<dbReference type="GO" id="GO:0005524">
    <property type="term" value="F:ATP binding"/>
    <property type="evidence" value="ECO:0007669"/>
    <property type="project" value="InterPro"/>
</dbReference>
<name>A0A327Q9H2_9BACT</name>
<dbReference type="AlphaFoldDB" id="A0A327Q9H2"/>
<dbReference type="GO" id="GO:0016887">
    <property type="term" value="F:ATP hydrolysis activity"/>
    <property type="evidence" value="ECO:0007669"/>
    <property type="project" value="InterPro"/>
</dbReference>
<evidence type="ECO:0000313" key="3">
    <source>
        <dbReference type="EMBL" id="RAJ00458.1"/>
    </source>
</evidence>
<comment type="caution">
    <text evidence="3">The sequence shown here is derived from an EMBL/GenBank/DDBJ whole genome shotgun (WGS) entry which is preliminary data.</text>
</comment>
<dbReference type="Pfam" id="PF05876">
    <property type="entry name" value="GpA_ATPase"/>
    <property type="match status" value="1"/>
</dbReference>
<evidence type="ECO:0000313" key="4">
    <source>
        <dbReference type="Proteomes" id="UP000249547"/>
    </source>
</evidence>
<dbReference type="InterPro" id="IPR046453">
    <property type="entry name" value="GpA_ATPase"/>
</dbReference>
<dbReference type="GO" id="GO:0004519">
    <property type="term" value="F:endonuclease activity"/>
    <property type="evidence" value="ECO:0007669"/>
    <property type="project" value="InterPro"/>
</dbReference>
<dbReference type="Pfam" id="PF20454">
    <property type="entry name" value="GpA_nuclease"/>
    <property type="match status" value="1"/>
</dbReference>
<dbReference type="InterPro" id="IPR051220">
    <property type="entry name" value="TFA_Chaperone"/>
</dbReference>
<dbReference type="Proteomes" id="UP000249547">
    <property type="component" value="Unassembled WGS sequence"/>
</dbReference>
<organism evidence="3 4">
    <name type="scientific">Chitinophaga skermanii</name>
    <dbReference type="NCBI Taxonomy" id="331697"/>
    <lineage>
        <taxon>Bacteria</taxon>
        <taxon>Pseudomonadati</taxon>
        <taxon>Bacteroidota</taxon>
        <taxon>Chitinophagia</taxon>
        <taxon>Chitinophagales</taxon>
        <taxon>Chitinophagaceae</taxon>
        <taxon>Chitinophaga</taxon>
    </lineage>
</organism>
<dbReference type="InterPro" id="IPR046454">
    <property type="entry name" value="GpA_endonuclease"/>
</dbReference>
<dbReference type="PANTHER" id="PTHR34413">
    <property type="entry name" value="PROPHAGE TAIL FIBER ASSEMBLY PROTEIN HOMOLOG TFAE-RELATED-RELATED"/>
    <property type="match status" value="1"/>
</dbReference>
<dbReference type="EMBL" id="QLLL01000008">
    <property type="protein sequence ID" value="RAJ00458.1"/>
    <property type="molecule type" value="Genomic_DNA"/>
</dbReference>
<evidence type="ECO:0000259" key="1">
    <source>
        <dbReference type="Pfam" id="PF05876"/>
    </source>
</evidence>
<dbReference type="InterPro" id="IPR008866">
    <property type="entry name" value="Phage_lambda_GpA-like"/>
</dbReference>
<dbReference type="Gene3D" id="3.40.50.300">
    <property type="entry name" value="P-loop containing nucleotide triphosphate hydrolases"/>
    <property type="match status" value="1"/>
</dbReference>
<dbReference type="InterPro" id="IPR027417">
    <property type="entry name" value="P-loop_NTPase"/>
</dbReference>
<dbReference type="PANTHER" id="PTHR34413:SF2">
    <property type="entry name" value="PROPHAGE TAIL FIBER ASSEMBLY PROTEIN HOMOLOG TFAE-RELATED"/>
    <property type="match status" value="1"/>
</dbReference>
<dbReference type="HAMAP" id="MF_04144">
    <property type="entry name" value="TERL_LAMBDA"/>
    <property type="match status" value="1"/>
</dbReference>
<proteinExistence type="inferred from homology"/>
<reference evidence="3 4" key="1">
    <citation type="submission" date="2018-06" db="EMBL/GenBank/DDBJ databases">
        <title>Genomic Encyclopedia of Archaeal and Bacterial Type Strains, Phase II (KMG-II): from individual species to whole genera.</title>
        <authorList>
            <person name="Goeker M."/>
        </authorList>
    </citation>
    <scope>NUCLEOTIDE SEQUENCE [LARGE SCALE GENOMIC DNA]</scope>
    <source>
        <strain evidence="3 4">DSM 23857</strain>
    </source>
</reference>
<accession>A0A327Q9H2</accession>
<sequence>MLNNHLLLIAGFIAGLTPEPRLTVSEWANTKRHLDSVSSAEPGLYRTARTPYWEEPMNHLSVGSAVQKIVIIKCTQIGATEVGNNFIGYIVDCAPGPIMVVNPTVDMVKRNSKMRITPMIDASPSLAEKFKPSKAKDSSNTISQKDFIGGTLVLTGANSGVGLRSMPVRFLLLDEVDAYPNDVDGEGSPIILAEKRTSTYPNRKILIISTPTIEGRSLISNEFFLTDQRYYHVPCPVCGEFQKLVFAQLRWEGRDYENTYYECAFCKGKIAERHKGNMLSKGKWIASKPELKDKRTVGYHINALYSPFGWKSWAEITEEWVNAQGDDAKMKAFFNTVLGETYKEITEAPEWEAIYNRAMEYLPNTLMRSVAFLTAGIDVQSDRVELEIVGWMPQGITQSVDYRVLVGDTTKKDVWNELDKILSETWSREDGAQLPLRLACIDSGYNTSTVYRWSKKHTFSRVIPIKGSDSLNAYFSSPKIIDTVKHGQKIGKQKVWHIGSSFIKSEIYANLRQSVDTSTGEVPYGYCYMPQRETHYFKGLTAEVQEIVRNKKGYLSYVWVKRYPRNEPLDCRVYARAAAAIIGCDRWSNERWITETNVVQSIAEKKITKTIKKSNKDSYWNRNK</sequence>
<evidence type="ECO:0000259" key="2">
    <source>
        <dbReference type="Pfam" id="PF20454"/>
    </source>
</evidence>
<feature type="domain" description="Phage terminase large subunit GpA ATPase" evidence="1">
    <location>
        <begin position="39"/>
        <end position="284"/>
    </location>
</feature>